<evidence type="ECO:0000313" key="2">
    <source>
        <dbReference type="EMBL" id="SSZ55580.1"/>
    </source>
</evidence>
<evidence type="ECO:0000313" key="3">
    <source>
        <dbReference type="Proteomes" id="UP000255515"/>
    </source>
</evidence>
<dbReference type="GO" id="GO:0006304">
    <property type="term" value="P:DNA modification"/>
    <property type="evidence" value="ECO:0007669"/>
    <property type="project" value="InterPro"/>
</dbReference>
<name>A0A376C0G1_9FLAO</name>
<sequence>MALGSALVDYAVRLENAFKKLKAHRQFTKIEEKWLDRIEKYLVKEQFINHESFNTGAFKNEGGYEKINKSFKNQLDEIVDELKEYLCCLIVNCK</sequence>
<dbReference type="GO" id="GO:0003677">
    <property type="term" value="F:DNA binding"/>
    <property type="evidence" value="ECO:0007669"/>
    <property type="project" value="InterPro"/>
</dbReference>
<reference evidence="2 3" key="1">
    <citation type="submission" date="2018-06" db="EMBL/GenBank/DDBJ databases">
        <authorList>
            <consortium name="Pathogen Informatics"/>
            <person name="Doyle S."/>
        </authorList>
    </citation>
    <scope>NUCLEOTIDE SEQUENCE [LARGE SCALE GENOMIC DNA]</scope>
    <source>
        <strain evidence="2 3">NCTC11661</strain>
    </source>
</reference>
<dbReference type="Pfam" id="PF08463">
    <property type="entry name" value="EcoEI_R_C"/>
    <property type="match status" value="1"/>
</dbReference>
<dbReference type="RefSeq" id="WP_002689179.1">
    <property type="nucleotide sequence ID" value="NZ_UFTJ01000002.1"/>
</dbReference>
<accession>A0A376C0G1</accession>
<gene>
    <name evidence="2" type="ORF">NCTC11661_00962</name>
</gene>
<protein>
    <submittedName>
        <fullName evidence="2">Type I restriction enzyme EcoKI subunit R</fullName>
    </submittedName>
</protein>
<dbReference type="InterPro" id="IPR013670">
    <property type="entry name" value="EcoEI_R_C_dom"/>
</dbReference>
<dbReference type="AlphaFoldDB" id="A0A376C0G1"/>
<proteinExistence type="predicted"/>
<dbReference type="Proteomes" id="UP000255515">
    <property type="component" value="Unassembled WGS sequence"/>
</dbReference>
<dbReference type="GO" id="GO:0003824">
    <property type="term" value="F:catalytic activity"/>
    <property type="evidence" value="ECO:0007669"/>
    <property type="project" value="InterPro"/>
</dbReference>
<evidence type="ECO:0000259" key="1">
    <source>
        <dbReference type="Pfam" id="PF08463"/>
    </source>
</evidence>
<feature type="domain" description="EcoEI R protein C-terminal" evidence="1">
    <location>
        <begin position="3"/>
        <end position="86"/>
    </location>
</feature>
<dbReference type="EMBL" id="UFTJ01000002">
    <property type="protein sequence ID" value="SSZ55580.1"/>
    <property type="molecule type" value="Genomic_DNA"/>
</dbReference>
<organism evidence="2 3">
    <name type="scientific">Bergeyella zoohelcum</name>
    <dbReference type="NCBI Taxonomy" id="1015"/>
    <lineage>
        <taxon>Bacteria</taxon>
        <taxon>Pseudomonadati</taxon>
        <taxon>Bacteroidota</taxon>
        <taxon>Flavobacteriia</taxon>
        <taxon>Flavobacteriales</taxon>
        <taxon>Weeksellaceae</taxon>
        <taxon>Bergeyella</taxon>
    </lineage>
</organism>